<dbReference type="GO" id="GO:0004747">
    <property type="term" value="F:ribokinase activity"/>
    <property type="evidence" value="ECO:0007669"/>
    <property type="project" value="UniProtKB-UniRule"/>
</dbReference>
<dbReference type="Proteomes" id="UP000823823">
    <property type="component" value="Unassembled WGS sequence"/>
</dbReference>
<evidence type="ECO:0000313" key="16">
    <source>
        <dbReference type="Proteomes" id="UP000823823"/>
    </source>
</evidence>
<dbReference type="PRINTS" id="PR00990">
    <property type="entry name" value="RIBOKINASE"/>
</dbReference>
<dbReference type="EMBL" id="DWZH01000008">
    <property type="protein sequence ID" value="HJB09144.1"/>
    <property type="molecule type" value="Genomic_DNA"/>
</dbReference>
<feature type="binding site" evidence="12">
    <location>
        <position position="146"/>
    </location>
    <ligand>
        <name>substrate</name>
    </ligand>
</feature>
<keyword evidence="9 12" id="KW-0460">Magnesium</keyword>
<evidence type="ECO:0000256" key="11">
    <source>
        <dbReference type="ARBA" id="ARBA00023277"/>
    </source>
</evidence>
<dbReference type="InterPro" id="IPR002173">
    <property type="entry name" value="Carboh/pur_kinase_PfkB_CS"/>
</dbReference>
<keyword evidence="11 12" id="KW-0119">Carbohydrate metabolism</keyword>
<dbReference type="InterPro" id="IPR011611">
    <property type="entry name" value="PfkB_dom"/>
</dbReference>
<evidence type="ECO:0000256" key="2">
    <source>
        <dbReference type="ARBA" id="ARBA00012035"/>
    </source>
</evidence>
<dbReference type="Pfam" id="PF00294">
    <property type="entry name" value="PfkB"/>
    <property type="match status" value="1"/>
</dbReference>
<gene>
    <name evidence="12" type="primary">rbsK</name>
    <name evidence="15" type="ORF">H9786_01230</name>
</gene>
<dbReference type="PANTHER" id="PTHR10584:SF166">
    <property type="entry name" value="RIBOKINASE"/>
    <property type="match status" value="1"/>
</dbReference>
<evidence type="ECO:0000256" key="7">
    <source>
        <dbReference type="ARBA" id="ARBA00022777"/>
    </source>
</evidence>
<feature type="binding site" evidence="12">
    <location>
        <position position="256"/>
    </location>
    <ligand>
        <name>K(+)</name>
        <dbReference type="ChEBI" id="CHEBI:29103"/>
    </ligand>
</feature>
<feature type="binding site" evidence="12">
    <location>
        <position position="292"/>
    </location>
    <ligand>
        <name>K(+)</name>
        <dbReference type="ChEBI" id="CHEBI:29103"/>
    </ligand>
</feature>
<dbReference type="InterPro" id="IPR011877">
    <property type="entry name" value="Ribokinase"/>
</dbReference>
<dbReference type="CDD" id="cd01174">
    <property type="entry name" value="ribokinase"/>
    <property type="match status" value="1"/>
</dbReference>
<feature type="region of interest" description="Disordered" evidence="13">
    <location>
        <begin position="296"/>
        <end position="334"/>
    </location>
</feature>
<comment type="similarity">
    <text evidence="12">Belongs to the carbohydrate kinase PfkB family. Ribokinase subfamily.</text>
</comment>
<comment type="subunit">
    <text evidence="12">Homodimer.</text>
</comment>
<comment type="function">
    <text evidence="12">Catalyzes the phosphorylation of ribose at O-5 in a reaction requiring ATP and magnesium. The resulting D-ribose-5-phosphate can then be used either for sythesis of nucleotides, histidine, and tryptophan, or as a component of the pentose phosphate pathway.</text>
</comment>
<feature type="binding site" evidence="12">
    <location>
        <begin position="230"/>
        <end position="235"/>
    </location>
    <ligand>
        <name>ATP</name>
        <dbReference type="ChEBI" id="CHEBI:30616"/>
    </ligand>
</feature>
<keyword evidence="4 12" id="KW-0808">Transferase</keyword>
<dbReference type="HAMAP" id="MF_01987">
    <property type="entry name" value="Ribokinase"/>
    <property type="match status" value="1"/>
</dbReference>
<keyword evidence="8 12" id="KW-0067">ATP-binding</keyword>
<feature type="binding site" evidence="12">
    <location>
        <position position="301"/>
    </location>
    <ligand>
        <name>K(+)</name>
        <dbReference type="ChEBI" id="CHEBI:29103"/>
    </ligand>
</feature>
<feature type="domain" description="Carbohydrate kinase PfkB" evidence="14">
    <location>
        <begin position="10"/>
        <end position="303"/>
    </location>
</feature>
<comment type="caution">
    <text evidence="12">Lacks conserved residue(s) required for the propagation of feature annotation.</text>
</comment>
<dbReference type="InterPro" id="IPR029056">
    <property type="entry name" value="Ribokinase-like"/>
</dbReference>
<evidence type="ECO:0000256" key="12">
    <source>
        <dbReference type="HAMAP-Rule" id="MF_01987"/>
    </source>
</evidence>
<comment type="activity regulation">
    <text evidence="12">Activated by a monovalent cation that binds near, but not in, the active site. The most likely occupant of the site in vivo is potassium. Ion binding induces a conformational change that may alter substrate affinity.</text>
</comment>
<feature type="binding site" evidence="12">
    <location>
        <position position="295"/>
    </location>
    <ligand>
        <name>K(+)</name>
        <dbReference type="ChEBI" id="CHEBI:29103"/>
    </ligand>
</feature>
<dbReference type="GO" id="GO:0019303">
    <property type="term" value="P:D-ribose catabolic process"/>
    <property type="evidence" value="ECO:0007669"/>
    <property type="project" value="UniProtKB-UniRule"/>
</dbReference>
<evidence type="ECO:0000256" key="4">
    <source>
        <dbReference type="ARBA" id="ARBA00022679"/>
    </source>
</evidence>
<evidence type="ECO:0000256" key="5">
    <source>
        <dbReference type="ARBA" id="ARBA00022723"/>
    </source>
</evidence>
<comment type="pathway">
    <text evidence="12">Carbohydrate metabolism; D-ribose degradation; D-ribose 5-phosphate from beta-D-ribopyranose: step 2/2.</text>
</comment>
<evidence type="ECO:0000256" key="8">
    <source>
        <dbReference type="ARBA" id="ARBA00022840"/>
    </source>
</evidence>
<keyword evidence="12" id="KW-0963">Cytoplasm</keyword>
<evidence type="ECO:0000259" key="14">
    <source>
        <dbReference type="Pfam" id="PF00294"/>
    </source>
</evidence>
<feature type="binding site" evidence="12">
    <location>
        <position position="187"/>
    </location>
    <ligand>
        <name>ATP</name>
        <dbReference type="ChEBI" id="CHEBI:30616"/>
    </ligand>
</feature>
<feature type="binding site" evidence="12">
    <location>
        <begin position="261"/>
        <end position="262"/>
    </location>
    <ligand>
        <name>ATP</name>
        <dbReference type="ChEBI" id="CHEBI:30616"/>
    </ligand>
</feature>
<evidence type="ECO:0000256" key="10">
    <source>
        <dbReference type="ARBA" id="ARBA00022958"/>
    </source>
</evidence>
<reference evidence="15" key="1">
    <citation type="journal article" date="2021" name="PeerJ">
        <title>Extensive microbial diversity within the chicken gut microbiome revealed by metagenomics and culture.</title>
        <authorList>
            <person name="Gilroy R."/>
            <person name="Ravi A."/>
            <person name="Getino M."/>
            <person name="Pursley I."/>
            <person name="Horton D.L."/>
            <person name="Alikhan N.F."/>
            <person name="Baker D."/>
            <person name="Gharbi K."/>
            <person name="Hall N."/>
            <person name="Watson M."/>
            <person name="Adriaenssens E.M."/>
            <person name="Foster-Nyarko E."/>
            <person name="Jarju S."/>
            <person name="Secka A."/>
            <person name="Antonio M."/>
            <person name="Oren A."/>
            <person name="Chaudhuri R.R."/>
            <person name="La Ragione R."/>
            <person name="Hildebrand F."/>
            <person name="Pallen M.J."/>
        </authorList>
    </citation>
    <scope>NUCLEOTIDE SEQUENCE</scope>
    <source>
        <strain evidence="15">ChiHjej13B12-24818</strain>
    </source>
</reference>
<dbReference type="EC" id="2.7.1.15" evidence="2 12"/>
<feature type="binding site" evidence="12">
    <location>
        <position position="297"/>
    </location>
    <ligand>
        <name>K(+)</name>
        <dbReference type="ChEBI" id="CHEBI:29103"/>
    </ligand>
</feature>
<feature type="active site" description="Proton acceptor" evidence="12">
    <location>
        <position position="262"/>
    </location>
</feature>
<organism evidence="15 16">
    <name type="scientific">Candidatus Brachybacterium merdavium</name>
    <dbReference type="NCBI Taxonomy" id="2838513"/>
    <lineage>
        <taxon>Bacteria</taxon>
        <taxon>Bacillati</taxon>
        <taxon>Actinomycetota</taxon>
        <taxon>Actinomycetes</taxon>
        <taxon>Micrococcales</taxon>
        <taxon>Dermabacteraceae</taxon>
        <taxon>Brachybacterium</taxon>
    </lineage>
</organism>
<dbReference type="GO" id="GO:0005829">
    <property type="term" value="C:cytosol"/>
    <property type="evidence" value="ECO:0007669"/>
    <property type="project" value="TreeGrafter"/>
</dbReference>
<evidence type="ECO:0000256" key="3">
    <source>
        <dbReference type="ARBA" id="ARBA00016943"/>
    </source>
</evidence>
<keyword evidence="5 12" id="KW-0479">Metal-binding</keyword>
<comment type="caution">
    <text evidence="15">The sequence shown here is derived from an EMBL/GenBank/DDBJ whole genome shotgun (WGS) entry which is preliminary data.</text>
</comment>
<dbReference type="PANTHER" id="PTHR10584">
    <property type="entry name" value="SUGAR KINASE"/>
    <property type="match status" value="1"/>
</dbReference>
<feature type="compositionally biased region" description="Low complexity" evidence="13">
    <location>
        <begin position="315"/>
        <end position="324"/>
    </location>
</feature>
<dbReference type="InterPro" id="IPR002139">
    <property type="entry name" value="Ribo/fructo_kinase"/>
</dbReference>
<dbReference type="GO" id="GO:0046872">
    <property type="term" value="F:metal ion binding"/>
    <property type="evidence" value="ECO:0007669"/>
    <property type="project" value="UniProtKB-KW"/>
</dbReference>
<dbReference type="SUPFAM" id="SSF53613">
    <property type="entry name" value="Ribokinase-like"/>
    <property type="match status" value="1"/>
</dbReference>
<comment type="subcellular location">
    <subcellularLocation>
        <location evidence="12">Cytoplasm</location>
    </subcellularLocation>
</comment>
<reference evidence="15" key="2">
    <citation type="submission" date="2021-04" db="EMBL/GenBank/DDBJ databases">
        <authorList>
            <person name="Gilroy R."/>
        </authorList>
    </citation>
    <scope>NUCLEOTIDE SEQUENCE</scope>
    <source>
        <strain evidence="15">ChiHjej13B12-24818</strain>
    </source>
</reference>
<dbReference type="AlphaFoldDB" id="A0A9D2LAR2"/>
<feature type="binding site" evidence="12">
    <location>
        <begin position="18"/>
        <end position="20"/>
    </location>
    <ligand>
        <name>substrate</name>
    </ligand>
</feature>
<comment type="catalytic activity">
    <reaction evidence="12">
        <text>D-ribose + ATP = D-ribose 5-phosphate + ADP + H(+)</text>
        <dbReference type="Rhea" id="RHEA:13697"/>
        <dbReference type="ChEBI" id="CHEBI:15378"/>
        <dbReference type="ChEBI" id="CHEBI:30616"/>
        <dbReference type="ChEBI" id="CHEBI:47013"/>
        <dbReference type="ChEBI" id="CHEBI:78346"/>
        <dbReference type="ChEBI" id="CHEBI:456216"/>
        <dbReference type="EC" id="2.7.1.15"/>
    </reaction>
</comment>
<accession>A0A9D2LAR2</accession>
<sequence length="334" mass="32850">MLTSQAQAGSIAVVGSINVDLIAHVRRHPRPGETLHGSGGQTLPGGKGANQAVAAARLGGTVAMVGAIGTDAHASVGLSGLQAAGVDLSQVREVEGPTGLAIVTVAQDGENSIVVIPGANSSMDAGRVSAAGEMISRAAIVVCQGEIPRSGIEALPSLITGRFLHNPAPVMELDPAVLRASDPLVVNEHEAALVLAQLRPGAGSGASMPDAPDEIIRALRGAGIASVVLTLGAQGSLVADEDGVHRVPAAHIDAVDTTGAGDAFIGALAMGLARGDALLAAARLASRVGAFAATGPGAQPSYPGIGDPLPELDDPAGPAGADHALGARRTSTPG</sequence>
<dbReference type="GO" id="GO:0005524">
    <property type="term" value="F:ATP binding"/>
    <property type="evidence" value="ECO:0007669"/>
    <property type="project" value="UniProtKB-UniRule"/>
</dbReference>
<dbReference type="Gene3D" id="3.40.1190.20">
    <property type="match status" value="1"/>
</dbReference>
<proteinExistence type="inferred from homology"/>
<feature type="binding site" evidence="12">
    <location>
        <begin position="46"/>
        <end position="50"/>
    </location>
    <ligand>
        <name>substrate</name>
    </ligand>
</feature>
<comment type="cofactor">
    <cofactor evidence="12">
        <name>Mg(2+)</name>
        <dbReference type="ChEBI" id="CHEBI:18420"/>
    </cofactor>
    <text evidence="12">Requires a divalent cation, most likely magnesium in vivo, as an electrophilic catalyst to aid phosphoryl group transfer. It is the chelate of the metal and the nucleotide that is the actual substrate.</text>
</comment>
<name>A0A9D2LAR2_9MICO</name>
<dbReference type="PROSITE" id="PS00584">
    <property type="entry name" value="PFKB_KINASES_2"/>
    <property type="match status" value="1"/>
</dbReference>
<protein>
    <recommendedName>
        <fullName evidence="3 12">Ribokinase</fullName>
        <shortName evidence="12">RK</shortName>
        <ecNumber evidence="2 12">2.7.1.15</ecNumber>
    </recommendedName>
</protein>
<feature type="binding site" evidence="12">
    <location>
        <position position="258"/>
    </location>
    <ligand>
        <name>K(+)</name>
        <dbReference type="ChEBI" id="CHEBI:29103"/>
    </ligand>
</feature>
<evidence type="ECO:0000256" key="1">
    <source>
        <dbReference type="ARBA" id="ARBA00005380"/>
    </source>
</evidence>
<evidence type="ECO:0000256" key="13">
    <source>
        <dbReference type="SAM" id="MobiDB-lite"/>
    </source>
</evidence>
<evidence type="ECO:0000313" key="15">
    <source>
        <dbReference type="EMBL" id="HJB09144.1"/>
    </source>
</evidence>
<keyword evidence="10 12" id="KW-0630">Potassium</keyword>
<comment type="similarity">
    <text evidence="1">Belongs to the carbohydrate kinase pfkB family.</text>
</comment>
<keyword evidence="6 12" id="KW-0547">Nucleotide-binding</keyword>
<feature type="binding site" evidence="12">
    <location>
        <position position="262"/>
    </location>
    <ligand>
        <name>substrate</name>
    </ligand>
</feature>
<evidence type="ECO:0000256" key="6">
    <source>
        <dbReference type="ARBA" id="ARBA00022741"/>
    </source>
</evidence>
<keyword evidence="7 12" id="KW-0418">Kinase</keyword>
<evidence type="ECO:0000256" key="9">
    <source>
        <dbReference type="ARBA" id="ARBA00022842"/>
    </source>
</evidence>